<sequence length="32" mass="3818">MDLWVLLSRYIKEMLLRFPAPPPCKPNCRNSK</sequence>
<reference evidence="1" key="2">
    <citation type="journal article" date="2015" name="Data Brief">
        <title>Shoot transcriptome of the giant reed, Arundo donax.</title>
        <authorList>
            <person name="Barrero R.A."/>
            <person name="Guerrero F.D."/>
            <person name="Moolhuijzen P."/>
            <person name="Goolsby J.A."/>
            <person name="Tidwell J."/>
            <person name="Bellgard S.E."/>
            <person name="Bellgard M.I."/>
        </authorList>
    </citation>
    <scope>NUCLEOTIDE SEQUENCE</scope>
    <source>
        <tissue evidence="1">Shoot tissue taken approximately 20 cm above the soil surface</tissue>
    </source>
</reference>
<accession>A0A0A9DYX5</accession>
<organism evidence="1">
    <name type="scientific">Arundo donax</name>
    <name type="common">Giant reed</name>
    <name type="synonym">Donax arundinaceus</name>
    <dbReference type="NCBI Taxonomy" id="35708"/>
    <lineage>
        <taxon>Eukaryota</taxon>
        <taxon>Viridiplantae</taxon>
        <taxon>Streptophyta</taxon>
        <taxon>Embryophyta</taxon>
        <taxon>Tracheophyta</taxon>
        <taxon>Spermatophyta</taxon>
        <taxon>Magnoliopsida</taxon>
        <taxon>Liliopsida</taxon>
        <taxon>Poales</taxon>
        <taxon>Poaceae</taxon>
        <taxon>PACMAD clade</taxon>
        <taxon>Arundinoideae</taxon>
        <taxon>Arundineae</taxon>
        <taxon>Arundo</taxon>
    </lineage>
</organism>
<proteinExistence type="predicted"/>
<reference evidence="1" key="1">
    <citation type="submission" date="2014-09" db="EMBL/GenBank/DDBJ databases">
        <authorList>
            <person name="Magalhaes I.L.F."/>
            <person name="Oliveira U."/>
            <person name="Santos F.R."/>
            <person name="Vidigal T.H.D.A."/>
            <person name="Brescovit A.D."/>
            <person name="Santos A.J."/>
        </authorList>
    </citation>
    <scope>NUCLEOTIDE SEQUENCE</scope>
    <source>
        <tissue evidence="1">Shoot tissue taken approximately 20 cm above the soil surface</tissue>
    </source>
</reference>
<name>A0A0A9DYX5_ARUDO</name>
<dbReference type="AlphaFoldDB" id="A0A0A9DYX5"/>
<dbReference type="EMBL" id="GBRH01204141">
    <property type="protein sequence ID" value="JAD93754.1"/>
    <property type="molecule type" value="Transcribed_RNA"/>
</dbReference>
<protein>
    <submittedName>
        <fullName evidence="1">Serk2</fullName>
    </submittedName>
</protein>
<evidence type="ECO:0000313" key="1">
    <source>
        <dbReference type="EMBL" id="JAD93754.1"/>
    </source>
</evidence>